<dbReference type="EMBL" id="LAZR01012832">
    <property type="protein sequence ID" value="KKM24878.1"/>
    <property type="molecule type" value="Genomic_DNA"/>
</dbReference>
<evidence type="ECO:0000313" key="1">
    <source>
        <dbReference type="EMBL" id="KKM24878.1"/>
    </source>
</evidence>
<dbReference type="InterPro" id="IPR016181">
    <property type="entry name" value="Acyl_CoA_acyltransferase"/>
</dbReference>
<dbReference type="Pfam" id="PF13420">
    <property type="entry name" value="Acetyltransf_4"/>
    <property type="match status" value="1"/>
</dbReference>
<reference evidence="1" key="1">
    <citation type="journal article" date="2015" name="Nature">
        <title>Complex archaea that bridge the gap between prokaryotes and eukaryotes.</title>
        <authorList>
            <person name="Spang A."/>
            <person name="Saw J.H."/>
            <person name="Jorgensen S.L."/>
            <person name="Zaremba-Niedzwiedzka K."/>
            <person name="Martijn J."/>
            <person name="Lind A.E."/>
            <person name="van Eijk R."/>
            <person name="Schleper C."/>
            <person name="Guy L."/>
            <person name="Ettema T.J."/>
        </authorList>
    </citation>
    <scope>NUCLEOTIDE SEQUENCE</scope>
</reference>
<organism evidence="1">
    <name type="scientific">marine sediment metagenome</name>
    <dbReference type="NCBI Taxonomy" id="412755"/>
    <lineage>
        <taxon>unclassified sequences</taxon>
        <taxon>metagenomes</taxon>
        <taxon>ecological metagenomes</taxon>
    </lineage>
</organism>
<evidence type="ECO:0008006" key="2">
    <source>
        <dbReference type="Google" id="ProtNLM"/>
    </source>
</evidence>
<proteinExistence type="predicted"/>
<comment type="caution">
    <text evidence="1">The sequence shown here is derived from an EMBL/GenBank/DDBJ whole genome shotgun (WGS) entry which is preliminary data.</text>
</comment>
<dbReference type="AlphaFoldDB" id="A0A0F9KRW4"/>
<dbReference type="SUPFAM" id="SSF55729">
    <property type="entry name" value="Acyl-CoA N-acyltransferases (Nat)"/>
    <property type="match status" value="1"/>
</dbReference>
<dbReference type="Gene3D" id="3.40.630.30">
    <property type="match status" value="1"/>
</dbReference>
<sequence length="208" mass="24556">MNDLGLGDIDVSVECDEPKIGLITRHVRPMPLTPVNLRKFWEKARKFKMLLGHDVRGDYGKFLSVIIKGTKDHFEPTGLFWVIDDWVGVFYMTNIQIDQNQLADASVHYSFFDRRHKGRIDLVRQTLVFAFKKYEFRRLSTEVPLNTTPELRHFLDEVGFVREGKKRKASFHSGEWYDELLFGILREEALKWEHQRKQLPQVAEQLLH</sequence>
<accession>A0A0F9KRW4</accession>
<name>A0A0F9KRW4_9ZZZZ</name>
<protein>
    <recommendedName>
        <fullName evidence="2">N-acetyltransferase domain-containing protein</fullName>
    </recommendedName>
</protein>
<gene>
    <name evidence="1" type="ORF">LCGC14_1600690</name>
</gene>